<organism evidence="1 2">
    <name type="scientific">Pollutimonas bauzanensis</name>
    <dbReference type="NCBI Taxonomy" id="658167"/>
    <lineage>
        <taxon>Bacteria</taxon>
        <taxon>Pseudomonadati</taxon>
        <taxon>Pseudomonadota</taxon>
        <taxon>Betaproteobacteria</taxon>
        <taxon>Burkholderiales</taxon>
        <taxon>Alcaligenaceae</taxon>
        <taxon>Pollutimonas</taxon>
    </lineage>
</organism>
<dbReference type="Pfam" id="PF13177">
    <property type="entry name" value="DNA_pol3_delta2"/>
    <property type="match status" value="1"/>
</dbReference>
<dbReference type="STRING" id="658167.SAMN04488135_105250"/>
<reference evidence="1 2" key="1">
    <citation type="submission" date="2016-11" db="EMBL/GenBank/DDBJ databases">
        <authorList>
            <person name="Jaros S."/>
            <person name="Januszkiewicz K."/>
            <person name="Wedrychowicz H."/>
        </authorList>
    </citation>
    <scope>NUCLEOTIDE SEQUENCE [LARGE SCALE GENOMIC DNA]</scope>
    <source>
        <strain evidence="1 2">CGMCC 1.10190</strain>
    </source>
</reference>
<dbReference type="EMBL" id="FQXE01000005">
    <property type="protein sequence ID" value="SHH86847.1"/>
    <property type="molecule type" value="Genomic_DNA"/>
</dbReference>
<dbReference type="Proteomes" id="UP000184226">
    <property type="component" value="Unassembled WGS sequence"/>
</dbReference>
<dbReference type="InterPro" id="IPR050238">
    <property type="entry name" value="DNA_Rep/Repair_Clamp_Loader"/>
</dbReference>
<dbReference type="GO" id="GO:0003887">
    <property type="term" value="F:DNA-directed DNA polymerase activity"/>
    <property type="evidence" value="ECO:0007669"/>
    <property type="project" value="InterPro"/>
</dbReference>
<dbReference type="InterPro" id="IPR004622">
    <property type="entry name" value="DNA_pol_HolB"/>
</dbReference>
<dbReference type="Gene3D" id="3.40.50.300">
    <property type="entry name" value="P-loop containing nucleotide triphosphate hydrolases"/>
    <property type="match status" value="1"/>
</dbReference>
<dbReference type="OrthoDB" id="9811073at2"/>
<dbReference type="PANTHER" id="PTHR11669:SF8">
    <property type="entry name" value="DNA POLYMERASE III SUBUNIT DELTA"/>
    <property type="match status" value="1"/>
</dbReference>
<dbReference type="GO" id="GO:0008408">
    <property type="term" value="F:3'-5' exonuclease activity"/>
    <property type="evidence" value="ECO:0007669"/>
    <property type="project" value="InterPro"/>
</dbReference>
<dbReference type="AlphaFoldDB" id="A0A1M5WHB4"/>
<keyword evidence="2" id="KW-1185">Reference proteome</keyword>
<dbReference type="PANTHER" id="PTHR11669">
    <property type="entry name" value="REPLICATION FACTOR C / DNA POLYMERASE III GAMMA-TAU SUBUNIT"/>
    <property type="match status" value="1"/>
</dbReference>
<dbReference type="NCBIfam" id="TIGR00678">
    <property type="entry name" value="holB"/>
    <property type="match status" value="1"/>
</dbReference>
<evidence type="ECO:0000313" key="2">
    <source>
        <dbReference type="Proteomes" id="UP000184226"/>
    </source>
</evidence>
<name>A0A1M5WHB4_9BURK</name>
<dbReference type="GO" id="GO:0009360">
    <property type="term" value="C:DNA polymerase III complex"/>
    <property type="evidence" value="ECO:0007669"/>
    <property type="project" value="TreeGrafter"/>
</dbReference>
<gene>
    <name evidence="1" type="ORF">SAMN04488135_105250</name>
</gene>
<sequence>MSDLAQFLPWQASLAASWLSQRERFAHAWLIHGLPGIGKRQFALAAAASLLCESPLQGLACGHCAACLWLASGNHPDLRRIRPEAVALEEGAAAGGAEDDGEAAASAAKKAPSKDIRVEQLRVLSPWFNTATHRGGWRVAVLYPAQAMNSISANALLKVLEEPPEHTVFLLVADAPDRLLPTLVSRCRRLPLPVPGKPESLAWLEAQGVAEAGQWLAAAGGAPLLAMQLAQTGASPCPEWLNQLVAPLARAQAPDIGQLADHLEKMPADVWIDALQRLFLDLLLAASGAPVRYFPSLEKQTRLAARHAAMASLADTAKWLAQQRAVAGHPLNAKLLVHSTLQRVAMACRPAS</sequence>
<dbReference type="SUPFAM" id="SSF52540">
    <property type="entry name" value="P-loop containing nucleoside triphosphate hydrolases"/>
    <property type="match status" value="1"/>
</dbReference>
<dbReference type="RefSeq" id="WP_073103341.1">
    <property type="nucleotide sequence ID" value="NZ_FQXE01000005.1"/>
</dbReference>
<dbReference type="GO" id="GO:0006261">
    <property type="term" value="P:DNA-templated DNA replication"/>
    <property type="evidence" value="ECO:0007669"/>
    <property type="project" value="TreeGrafter"/>
</dbReference>
<protein>
    <submittedName>
        <fullName evidence="1">DNA polymerase III, delta prime subunit</fullName>
    </submittedName>
</protein>
<proteinExistence type="predicted"/>
<accession>A0A1M5WHB4</accession>
<evidence type="ECO:0000313" key="1">
    <source>
        <dbReference type="EMBL" id="SHH86847.1"/>
    </source>
</evidence>
<dbReference type="InterPro" id="IPR027417">
    <property type="entry name" value="P-loop_NTPase"/>
</dbReference>